<dbReference type="PANTHER" id="PTHR21677">
    <property type="entry name" value="CRAMPED PROTEIN"/>
    <property type="match status" value="1"/>
</dbReference>
<dbReference type="GO" id="GO:0007389">
    <property type="term" value="P:pattern specification process"/>
    <property type="evidence" value="ECO:0007669"/>
    <property type="project" value="TreeGrafter"/>
</dbReference>
<dbReference type="InterPro" id="IPR055315">
    <property type="entry name" value="Cramped-like"/>
</dbReference>
<dbReference type="Proteomes" id="UP000236291">
    <property type="component" value="Unassembled WGS sequence"/>
</dbReference>
<protein>
    <submittedName>
        <fullName evidence="6">TSL-kinase interacting protein 1-like</fullName>
    </submittedName>
</protein>
<gene>
    <name evidence="6" type="ORF">L195_g010110</name>
</gene>
<keyword evidence="6" id="KW-0418">Kinase</keyword>
<accession>A0A2K3PDT6</accession>
<evidence type="ECO:0000256" key="3">
    <source>
        <dbReference type="SAM" id="MobiDB-lite"/>
    </source>
</evidence>
<dbReference type="InterPro" id="IPR017884">
    <property type="entry name" value="SANT_dom"/>
</dbReference>
<sequence length="265" mass="30403">MQTEAEILTDLSTQLHSETVVSVQNEDPGVSTSLANVAVLPQQPAPKKPTRQWAAWTRQEEESFFTALRQVGKNFEKITSRVQSKNKDQVRHYYYRLVRRMNKLLGPELCLDAKNSKDTNAAMLRWWSLLEKYRFKASKLHLKPRRFKIFLEALEHQLLKDRKKNVRKRPLQGGNCQPPVLNTVSNQARASGNDTRAVKMILVESQNIIKLGPSKPPLKRNVSMGVNRNNAKGDSNNSKPTRQRKKSGDYFSIPFKIFDQFSALN</sequence>
<keyword evidence="2" id="KW-0539">Nucleus</keyword>
<reference evidence="6 7" key="1">
    <citation type="journal article" date="2014" name="Am. J. Bot.">
        <title>Genome assembly and annotation for red clover (Trifolium pratense; Fabaceae).</title>
        <authorList>
            <person name="Istvanek J."/>
            <person name="Jaros M."/>
            <person name="Krenek A."/>
            <person name="Repkova J."/>
        </authorList>
    </citation>
    <scope>NUCLEOTIDE SEQUENCE [LARGE SCALE GENOMIC DNA]</scope>
    <source>
        <strain evidence="7">cv. Tatra</strain>
        <tissue evidence="6">Young leaves</tissue>
    </source>
</reference>
<dbReference type="InterPro" id="IPR009057">
    <property type="entry name" value="Homeodomain-like_sf"/>
</dbReference>
<dbReference type="EMBL" id="ASHM01006085">
    <property type="protein sequence ID" value="PNY13456.1"/>
    <property type="molecule type" value="Genomic_DNA"/>
</dbReference>
<dbReference type="InterPro" id="IPR001005">
    <property type="entry name" value="SANT/Myb"/>
</dbReference>
<feature type="domain" description="SANT" evidence="5">
    <location>
        <begin position="56"/>
        <end position="102"/>
    </location>
</feature>
<name>A0A2K3PDT6_TRIPR</name>
<evidence type="ECO:0000256" key="2">
    <source>
        <dbReference type="ARBA" id="ARBA00023242"/>
    </source>
</evidence>
<evidence type="ECO:0000259" key="5">
    <source>
        <dbReference type="PROSITE" id="PS51293"/>
    </source>
</evidence>
<dbReference type="SMART" id="SM00717">
    <property type="entry name" value="SANT"/>
    <property type="match status" value="1"/>
</dbReference>
<evidence type="ECO:0000259" key="4">
    <source>
        <dbReference type="PROSITE" id="PS50090"/>
    </source>
</evidence>
<feature type="domain" description="Myb-like" evidence="4">
    <location>
        <begin position="48"/>
        <end position="98"/>
    </location>
</feature>
<evidence type="ECO:0000313" key="6">
    <source>
        <dbReference type="EMBL" id="PNY13456.1"/>
    </source>
</evidence>
<dbReference type="PANTHER" id="PTHR21677:SF1">
    <property type="entry name" value="PROTEIN CRAMPED-LIKE"/>
    <property type="match status" value="1"/>
</dbReference>
<dbReference type="ExpressionAtlas" id="A0A2K3PDT6">
    <property type="expression patterns" value="baseline"/>
</dbReference>
<comment type="caution">
    <text evidence="6">The sequence shown here is derived from an EMBL/GenBank/DDBJ whole genome shotgun (WGS) entry which is preliminary data.</text>
</comment>
<dbReference type="GO" id="GO:0003682">
    <property type="term" value="F:chromatin binding"/>
    <property type="evidence" value="ECO:0007669"/>
    <property type="project" value="InterPro"/>
</dbReference>
<dbReference type="CDD" id="cd00167">
    <property type="entry name" value="SANT"/>
    <property type="match status" value="1"/>
</dbReference>
<dbReference type="Gene3D" id="1.20.58.1880">
    <property type="match status" value="1"/>
</dbReference>
<organism evidence="6 7">
    <name type="scientific">Trifolium pratense</name>
    <name type="common">Red clover</name>
    <dbReference type="NCBI Taxonomy" id="57577"/>
    <lineage>
        <taxon>Eukaryota</taxon>
        <taxon>Viridiplantae</taxon>
        <taxon>Streptophyta</taxon>
        <taxon>Embryophyta</taxon>
        <taxon>Tracheophyta</taxon>
        <taxon>Spermatophyta</taxon>
        <taxon>Magnoliopsida</taxon>
        <taxon>eudicotyledons</taxon>
        <taxon>Gunneridae</taxon>
        <taxon>Pentapetalae</taxon>
        <taxon>rosids</taxon>
        <taxon>fabids</taxon>
        <taxon>Fabales</taxon>
        <taxon>Fabaceae</taxon>
        <taxon>Papilionoideae</taxon>
        <taxon>50 kb inversion clade</taxon>
        <taxon>NPAAA clade</taxon>
        <taxon>Hologalegina</taxon>
        <taxon>IRL clade</taxon>
        <taxon>Trifolieae</taxon>
        <taxon>Trifolium</taxon>
    </lineage>
</organism>
<keyword evidence="1" id="KW-0238">DNA-binding</keyword>
<dbReference type="FunFam" id="1.10.10.60:FF:000287">
    <property type="entry name" value="TSL-kinase interacting protein 1"/>
    <property type="match status" value="1"/>
</dbReference>
<evidence type="ECO:0000256" key="1">
    <source>
        <dbReference type="ARBA" id="ARBA00023125"/>
    </source>
</evidence>
<dbReference type="SUPFAM" id="SSF46689">
    <property type="entry name" value="Homeodomain-like"/>
    <property type="match status" value="1"/>
</dbReference>
<dbReference type="Pfam" id="PF00249">
    <property type="entry name" value="Myb_DNA-binding"/>
    <property type="match status" value="1"/>
</dbReference>
<dbReference type="GO" id="GO:0003677">
    <property type="term" value="F:DNA binding"/>
    <property type="evidence" value="ECO:0007669"/>
    <property type="project" value="UniProtKB-KW"/>
</dbReference>
<reference evidence="6 7" key="2">
    <citation type="journal article" date="2017" name="Front. Plant Sci.">
        <title>Gene Classification and Mining of Molecular Markers Useful in Red Clover (Trifolium pratense) Breeding.</title>
        <authorList>
            <person name="Istvanek J."/>
            <person name="Dluhosova J."/>
            <person name="Dluhos P."/>
            <person name="Patkova L."/>
            <person name="Nedelnik J."/>
            <person name="Repkova J."/>
        </authorList>
    </citation>
    <scope>NUCLEOTIDE SEQUENCE [LARGE SCALE GENOMIC DNA]</scope>
    <source>
        <strain evidence="7">cv. Tatra</strain>
        <tissue evidence="6">Young leaves</tissue>
    </source>
</reference>
<proteinExistence type="predicted"/>
<dbReference type="GO" id="GO:0016301">
    <property type="term" value="F:kinase activity"/>
    <property type="evidence" value="ECO:0007669"/>
    <property type="project" value="UniProtKB-KW"/>
</dbReference>
<dbReference type="PROSITE" id="PS51293">
    <property type="entry name" value="SANT"/>
    <property type="match status" value="1"/>
</dbReference>
<dbReference type="FunFam" id="1.20.58.1880:FF:000008">
    <property type="entry name" value="TSL-kinase interacting protein 1"/>
    <property type="match status" value="1"/>
</dbReference>
<evidence type="ECO:0000313" key="7">
    <source>
        <dbReference type="Proteomes" id="UP000236291"/>
    </source>
</evidence>
<dbReference type="STRING" id="57577.A0A2K3PDT6"/>
<feature type="compositionally biased region" description="Polar residues" evidence="3">
    <location>
        <begin position="224"/>
        <end position="240"/>
    </location>
</feature>
<keyword evidence="6" id="KW-0808">Transferase</keyword>
<feature type="region of interest" description="Disordered" evidence="3">
    <location>
        <begin position="213"/>
        <end position="247"/>
    </location>
</feature>
<dbReference type="GO" id="GO:0005634">
    <property type="term" value="C:nucleus"/>
    <property type="evidence" value="ECO:0007669"/>
    <property type="project" value="TreeGrafter"/>
</dbReference>
<dbReference type="PROSITE" id="PS50090">
    <property type="entry name" value="MYB_LIKE"/>
    <property type="match status" value="1"/>
</dbReference>
<dbReference type="AlphaFoldDB" id="A0A2K3PDT6"/>